<proteinExistence type="predicted"/>
<dbReference type="AlphaFoldDB" id="A0A5N7CEV9"/>
<organism evidence="1">
    <name type="scientific">Petromyces alliaceus</name>
    <name type="common">Aspergillus alliaceus</name>
    <dbReference type="NCBI Taxonomy" id="209559"/>
    <lineage>
        <taxon>Eukaryota</taxon>
        <taxon>Fungi</taxon>
        <taxon>Dikarya</taxon>
        <taxon>Ascomycota</taxon>
        <taxon>Pezizomycotina</taxon>
        <taxon>Eurotiomycetes</taxon>
        <taxon>Eurotiomycetidae</taxon>
        <taxon>Eurotiales</taxon>
        <taxon>Aspergillaceae</taxon>
        <taxon>Aspergillus</taxon>
        <taxon>Aspergillus subgen. Circumdati</taxon>
    </lineage>
</organism>
<protein>
    <submittedName>
        <fullName evidence="1">Uncharacterized protein</fullName>
    </submittedName>
</protein>
<dbReference type="PROSITE" id="PS51257">
    <property type="entry name" value="PROKAR_LIPOPROTEIN"/>
    <property type="match status" value="1"/>
</dbReference>
<evidence type="ECO:0000313" key="1">
    <source>
        <dbReference type="EMBL" id="KAE8392692.1"/>
    </source>
</evidence>
<accession>A0A5N7CEV9</accession>
<gene>
    <name evidence="1" type="ORF">BDV23DRAFT_150878</name>
</gene>
<name>A0A5N7CEV9_PETAA</name>
<dbReference type="Proteomes" id="UP000326877">
    <property type="component" value="Unassembled WGS sequence"/>
</dbReference>
<sequence>MRRHIKHKENCFDIALLSAYQPFVSLTGCRSALPLFRPKRSSDTTCWSPSDPLPS</sequence>
<reference evidence="1" key="1">
    <citation type="submission" date="2019-04" db="EMBL/GenBank/DDBJ databases">
        <title>Friends and foes A comparative genomics studyof 23 Aspergillus species from section Flavi.</title>
        <authorList>
            <consortium name="DOE Joint Genome Institute"/>
            <person name="Kjaerbolling I."/>
            <person name="Vesth T."/>
            <person name="Frisvad J.C."/>
            <person name="Nybo J.L."/>
            <person name="Theobald S."/>
            <person name="Kildgaard S."/>
            <person name="Isbrandt T."/>
            <person name="Kuo A."/>
            <person name="Sato A."/>
            <person name="Lyhne E.K."/>
            <person name="Kogle M.E."/>
            <person name="Wiebenga A."/>
            <person name="Kun R.S."/>
            <person name="Lubbers R.J."/>
            <person name="Makela M.R."/>
            <person name="Barry K."/>
            <person name="Chovatia M."/>
            <person name="Clum A."/>
            <person name="Daum C."/>
            <person name="Haridas S."/>
            <person name="He G."/>
            <person name="LaButti K."/>
            <person name="Lipzen A."/>
            <person name="Mondo S."/>
            <person name="Riley R."/>
            <person name="Salamov A."/>
            <person name="Simmons B.A."/>
            <person name="Magnuson J.K."/>
            <person name="Henrissat B."/>
            <person name="Mortensen U.H."/>
            <person name="Larsen T.O."/>
            <person name="Devries R.P."/>
            <person name="Grigoriev I.V."/>
            <person name="Machida M."/>
            <person name="Baker S.E."/>
            <person name="Andersen M.R."/>
        </authorList>
    </citation>
    <scope>NUCLEOTIDE SEQUENCE [LARGE SCALE GENOMIC DNA]</scope>
    <source>
        <strain evidence="1">IBT 14317</strain>
    </source>
</reference>
<dbReference type="EMBL" id="ML735235">
    <property type="protein sequence ID" value="KAE8392692.1"/>
    <property type="molecule type" value="Genomic_DNA"/>
</dbReference>